<dbReference type="SUPFAM" id="SSF53738">
    <property type="entry name" value="Phosphoglucomutase, first 3 domains"/>
    <property type="match status" value="3"/>
</dbReference>
<evidence type="ECO:0000256" key="9">
    <source>
        <dbReference type="ARBA" id="ARBA00031926"/>
    </source>
</evidence>
<dbReference type="Gene3D" id="3.40.120.10">
    <property type="entry name" value="Alpha-D-Glucose-1,6-Bisphosphate, subunit A, domain 3"/>
    <property type="match status" value="3"/>
</dbReference>
<evidence type="ECO:0000256" key="4">
    <source>
        <dbReference type="ARBA" id="ARBA00010231"/>
    </source>
</evidence>
<dbReference type="Gene3D" id="3.30.310.50">
    <property type="entry name" value="Alpha-D-phosphohexomutase, C-terminal domain"/>
    <property type="match status" value="1"/>
</dbReference>
<dbReference type="EMBL" id="AFNH02000967">
    <property type="protein sequence ID" value="EZG48222.1"/>
    <property type="molecule type" value="Genomic_DNA"/>
</dbReference>
<dbReference type="VEuPathDB" id="CryptoDB:GNI_129610"/>
<protein>
    <recommendedName>
        <fullName evidence="5">phosphoacetylglucosamine mutase</fullName>
        <ecNumber evidence="5">5.4.2.3</ecNumber>
    </recommendedName>
    <alternativeName>
        <fullName evidence="10">Acetylglucosamine phosphomutase</fullName>
    </alternativeName>
    <alternativeName>
        <fullName evidence="9">N-acetylglucosamine-phosphate mutase</fullName>
    </alternativeName>
</protein>
<dbReference type="Pfam" id="PF21404">
    <property type="entry name" value="AMG1_III"/>
    <property type="match status" value="1"/>
</dbReference>
<keyword evidence="15" id="KW-1185">Reference proteome</keyword>
<comment type="pathway">
    <text evidence="3">Nucleotide-sugar biosynthesis; UDP-N-acetyl-alpha-D-glucosamine biosynthesis; N-acetyl-alpha-D-glucosamine 1-phosphate from alpha-D-glucosamine 6-phosphate (route I): step 2/2.</text>
</comment>
<feature type="domain" description="Alpha-D-phosphohexomutase alpha/beta/alpha" evidence="12">
    <location>
        <begin position="126"/>
        <end position="178"/>
    </location>
</feature>
<evidence type="ECO:0000256" key="1">
    <source>
        <dbReference type="ARBA" id="ARBA00000558"/>
    </source>
</evidence>
<dbReference type="InterPro" id="IPR049022">
    <property type="entry name" value="AMG1_III"/>
</dbReference>
<comment type="cofactor">
    <cofactor evidence="2">
        <name>Mg(2+)</name>
        <dbReference type="ChEBI" id="CHEBI:18420"/>
    </cofactor>
</comment>
<evidence type="ECO:0000256" key="2">
    <source>
        <dbReference type="ARBA" id="ARBA00001946"/>
    </source>
</evidence>
<evidence type="ECO:0000256" key="10">
    <source>
        <dbReference type="ARBA" id="ARBA00032065"/>
    </source>
</evidence>
<dbReference type="AlphaFoldDB" id="A0A023B237"/>
<feature type="domain" description="Alpha-D-phosphohexomutase alpha/beta/alpha" evidence="12">
    <location>
        <begin position="56"/>
        <end position="99"/>
    </location>
</feature>
<dbReference type="InterPro" id="IPR016055">
    <property type="entry name" value="A-D-PHexomutase_a/b/a-I/II/III"/>
</dbReference>
<organism evidence="14 15">
    <name type="scientific">Gregarina niphandrodes</name>
    <name type="common">Septate eugregarine</name>
    <dbReference type="NCBI Taxonomy" id="110365"/>
    <lineage>
        <taxon>Eukaryota</taxon>
        <taxon>Sar</taxon>
        <taxon>Alveolata</taxon>
        <taxon>Apicomplexa</taxon>
        <taxon>Conoidasida</taxon>
        <taxon>Gregarinasina</taxon>
        <taxon>Eugregarinorida</taxon>
        <taxon>Gregarinidae</taxon>
        <taxon>Gregarina</taxon>
    </lineage>
</organism>
<evidence type="ECO:0000313" key="14">
    <source>
        <dbReference type="EMBL" id="EZG48222.1"/>
    </source>
</evidence>
<proteinExistence type="inferred from homology"/>
<dbReference type="GO" id="GO:0004610">
    <property type="term" value="F:phosphoacetylglucosamine mutase activity"/>
    <property type="evidence" value="ECO:0007669"/>
    <property type="project" value="UniProtKB-EC"/>
</dbReference>
<feature type="domain" description="Phosphoacetylglucosamine mutase AMG1" evidence="13">
    <location>
        <begin position="319"/>
        <end position="466"/>
    </location>
</feature>
<dbReference type="PROSITE" id="PS00710">
    <property type="entry name" value="PGM_PMM"/>
    <property type="match status" value="1"/>
</dbReference>
<dbReference type="OMA" id="WEAYATK"/>
<dbReference type="FunFam" id="3.40.120.10:FF:000013">
    <property type="entry name" value="Phosphoacetylglucosamine mutase"/>
    <property type="match status" value="1"/>
</dbReference>
<dbReference type="GeneID" id="22914540"/>
<comment type="similarity">
    <text evidence="4">Belongs to the phosphohexose mutase family.</text>
</comment>
<dbReference type="eggNOG" id="KOG2537">
    <property type="taxonomic scope" value="Eukaryota"/>
</dbReference>
<comment type="caution">
    <text evidence="14">The sequence shown here is derived from an EMBL/GenBank/DDBJ whole genome shotgun (WGS) entry which is preliminary data.</text>
</comment>
<dbReference type="GO" id="GO:0006048">
    <property type="term" value="P:UDP-N-acetylglucosamine biosynthetic process"/>
    <property type="evidence" value="ECO:0007669"/>
    <property type="project" value="TreeGrafter"/>
</dbReference>
<dbReference type="InterPro" id="IPR036900">
    <property type="entry name" value="A-D-PHexomutase_C_sf"/>
</dbReference>
<keyword evidence="8 14" id="KW-0413">Isomerase</keyword>
<keyword evidence="6" id="KW-0479">Metal-binding</keyword>
<name>A0A023B237_GRENI</name>
<evidence type="ECO:0000259" key="12">
    <source>
        <dbReference type="Pfam" id="PF02878"/>
    </source>
</evidence>
<evidence type="ECO:0000313" key="15">
    <source>
        <dbReference type="Proteomes" id="UP000019763"/>
    </source>
</evidence>
<dbReference type="Proteomes" id="UP000019763">
    <property type="component" value="Unassembled WGS sequence"/>
</dbReference>
<sequence length="565" mass="60420">MSTLCSAINKALQLAPSGATEMPYGTAGFRCEASKLPHAMVRCGMLAVVRSLCHGGLPVGVCVTASHNPASDNGVKIVEPDGGMLVPAFEKYVTDLVNSRTPFAVLEALVREACHVELSTASEDLFKRCRVVVACDTRPSSPTLTELVTCAVKALGASVVNVGVATTPMLHWIVATRHNDVNAAKRTPEELHEAYYTFWAEKARAFAKLVGEGQELRLYADAACGVGASAFEGLRPAFEALNCQLEVRNTAPTPTLALNDHCGAEFVQKSRKLPANFGASAGDAPGAACVAVDGDADRVVFFTIPPAADEEKPLATLIDGDRIAAVLGTALLKMLKEVEASSPNPAKGRLSFAVVQTGYANSASSQFLMNLPLPSSVTLQVPITKTGVKNVHHKAVQFDIGIYFESNGHGTVTHNADALAAWAQALGVADKQPFLVLKDFLDLIDEYVGDAIIDALATIGALRYLNYNFDNMLSLYEDLKVVQNKVPLPRAVLNTLKSHPEHELYLVEPQDLQDKINAIVQAHPGARAFVRASGTEDACRIYSEHAEQNVAEQIARELAGLLEQL</sequence>
<reference evidence="14" key="1">
    <citation type="submission" date="2013-12" db="EMBL/GenBank/DDBJ databases">
        <authorList>
            <person name="Omoto C.K."/>
            <person name="Sibley D."/>
            <person name="Venepally P."/>
            <person name="Hadjithomas M."/>
            <person name="Karamycheva S."/>
            <person name="Brunk B."/>
            <person name="Roos D."/>
            <person name="Caler E."/>
            <person name="Lorenzi H."/>
        </authorList>
    </citation>
    <scope>NUCLEOTIDE SEQUENCE</scope>
</reference>
<evidence type="ECO:0000256" key="8">
    <source>
        <dbReference type="ARBA" id="ARBA00023235"/>
    </source>
</evidence>
<dbReference type="GO" id="GO:0005975">
    <property type="term" value="P:carbohydrate metabolic process"/>
    <property type="evidence" value="ECO:0007669"/>
    <property type="project" value="InterPro"/>
</dbReference>
<dbReference type="PANTHER" id="PTHR45955:SF1">
    <property type="entry name" value="PHOSPHOACETYLGLUCOSAMINE MUTASE"/>
    <property type="match status" value="1"/>
</dbReference>
<accession>A0A023B237</accession>
<gene>
    <name evidence="14" type="ORF">GNI_129610</name>
</gene>
<evidence type="ECO:0000259" key="13">
    <source>
        <dbReference type="Pfam" id="PF21404"/>
    </source>
</evidence>
<dbReference type="Pfam" id="PF00408">
    <property type="entry name" value="PGM_PMM_IV"/>
    <property type="match status" value="1"/>
</dbReference>
<dbReference type="Pfam" id="PF02878">
    <property type="entry name" value="PGM_PMM_I"/>
    <property type="match status" value="2"/>
</dbReference>
<dbReference type="PANTHER" id="PTHR45955">
    <property type="entry name" value="PHOSPHOACETYLGLUCOSAMINE MUTASE"/>
    <property type="match status" value="1"/>
</dbReference>
<dbReference type="RefSeq" id="XP_011132118.1">
    <property type="nucleotide sequence ID" value="XM_011133816.1"/>
</dbReference>
<evidence type="ECO:0000256" key="6">
    <source>
        <dbReference type="ARBA" id="ARBA00022723"/>
    </source>
</evidence>
<dbReference type="InterPro" id="IPR005843">
    <property type="entry name" value="A-D-PHexomutase_C"/>
</dbReference>
<dbReference type="SUPFAM" id="SSF55957">
    <property type="entry name" value="Phosphoglucomutase, C-terminal domain"/>
    <property type="match status" value="1"/>
</dbReference>
<keyword evidence="7" id="KW-0460">Magnesium</keyword>
<comment type="catalytic activity">
    <reaction evidence="1">
        <text>N-acetyl-alpha-D-glucosamine 1-phosphate = N-acetyl-D-glucosamine 6-phosphate</text>
        <dbReference type="Rhea" id="RHEA:23804"/>
        <dbReference type="ChEBI" id="CHEBI:57513"/>
        <dbReference type="ChEBI" id="CHEBI:57776"/>
        <dbReference type="EC" id="5.4.2.3"/>
    </reaction>
</comment>
<dbReference type="EC" id="5.4.2.3" evidence="5"/>
<dbReference type="InterPro" id="IPR016066">
    <property type="entry name" value="A-D-PHexomutase_CS"/>
</dbReference>
<evidence type="ECO:0000256" key="5">
    <source>
        <dbReference type="ARBA" id="ARBA00012731"/>
    </source>
</evidence>
<evidence type="ECO:0000259" key="11">
    <source>
        <dbReference type="Pfam" id="PF00408"/>
    </source>
</evidence>
<dbReference type="InterPro" id="IPR005844">
    <property type="entry name" value="A-D-PHexomutase_a/b/a-I"/>
</dbReference>
<feature type="domain" description="Alpha-D-phosphohexomutase C-terminal" evidence="11">
    <location>
        <begin position="516"/>
        <end position="559"/>
    </location>
</feature>
<dbReference type="OrthoDB" id="1928at2759"/>
<evidence type="ECO:0000256" key="3">
    <source>
        <dbReference type="ARBA" id="ARBA00004865"/>
    </source>
</evidence>
<dbReference type="GO" id="GO:0000287">
    <property type="term" value="F:magnesium ion binding"/>
    <property type="evidence" value="ECO:0007669"/>
    <property type="project" value="InterPro"/>
</dbReference>
<evidence type="ECO:0000256" key="7">
    <source>
        <dbReference type="ARBA" id="ARBA00022842"/>
    </source>
</evidence>